<evidence type="ECO:0000256" key="1">
    <source>
        <dbReference type="SAM" id="SignalP"/>
    </source>
</evidence>
<feature type="signal peptide" evidence="1">
    <location>
        <begin position="1"/>
        <end position="17"/>
    </location>
</feature>
<accession>A0AAN6S3J7</accession>
<keyword evidence="1" id="KW-0732">Signal</keyword>
<comment type="caution">
    <text evidence="2">The sequence shown here is derived from an EMBL/GenBank/DDBJ whole genome shotgun (WGS) entry which is preliminary data.</text>
</comment>
<proteinExistence type="predicted"/>
<name>A0AAN6S3J7_9PEZI</name>
<dbReference type="PANTHER" id="PTHR38850:SF2">
    <property type="entry name" value="CERATO-PLATANIN"/>
    <property type="match status" value="1"/>
</dbReference>
<evidence type="ECO:0000313" key="2">
    <source>
        <dbReference type="EMBL" id="KAK3938556.1"/>
    </source>
</evidence>
<evidence type="ECO:0000313" key="3">
    <source>
        <dbReference type="Proteomes" id="UP001303473"/>
    </source>
</evidence>
<protein>
    <recommendedName>
        <fullName evidence="4">Cerato-platanin</fullName>
    </recommendedName>
</protein>
<feature type="chain" id="PRO_5042874362" description="Cerato-platanin" evidence="1">
    <location>
        <begin position="18"/>
        <end position="213"/>
    </location>
</feature>
<keyword evidence="3" id="KW-1185">Reference proteome</keyword>
<dbReference type="AlphaFoldDB" id="A0AAN6S3J7"/>
<dbReference type="PANTHER" id="PTHR38850">
    <property type="entry name" value="CERATO-PLATANIN"/>
    <property type="match status" value="1"/>
</dbReference>
<reference evidence="3" key="1">
    <citation type="journal article" date="2023" name="Mol. Phylogenet. Evol.">
        <title>Genome-scale phylogeny and comparative genomics of the fungal order Sordariales.</title>
        <authorList>
            <person name="Hensen N."/>
            <person name="Bonometti L."/>
            <person name="Westerberg I."/>
            <person name="Brannstrom I.O."/>
            <person name="Guillou S."/>
            <person name="Cros-Aarteil S."/>
            <person name="Calhoun S."/>
            <person name="Haridas S."/>
            <person name="Kuo A."/>
            <person name="Mondo S."/>
            <person name="Pangilinan J."/>
            <person name="Riley R."/>
            <person name="LaButti K."/>
            <person name="Andreopoulos B."/>
            <person name="Lipzen A."/>
            <person name="Chen C."/>
            <person name="Yan M."/>
            <person name="Daum C."/>
            <person name="Ng V."/>
            <person name="Clum A."/>
            <person name="Steindorff A."/>
            <person name="Ohm R.A."/>
            <person name="Martin F."/>
            <person name="Silar P."/>
            <person name="Natvig D.O."/>
            <person name="Lalanne C."/>
            <person name="Gautier V."/>
            <person name="Ament-Velasquez S.L."/>
            <person name="Kruys A."/>
            <person name="Hutchinson M.I."/>
            <person name="Powell A.J."/>
            <person name="Barry K."/>
            <person name="Miller A.N."/>
            <person name="Grigoriev I.V."/>
            <person name="Debuchy R."/>
            <person name="Gladieux P."/>
            <person name="Hiltunen Thoren M."/>
            <person name="Johannesson H."/>
        </authorList>
    </citation>
    <scope>NUCLEOTIDE SEQUENCE [LARGE SCALE GENOMIC DNA]</scope>
    <source>
        <strain evidence="3">CBS 340.73</strain>
    </source>
</reference>
<dbReference type="EMBL" id="MU853827">
    <property type="protein sequence ID" value="KAK3938556.1"/>
    <property type="molecule type" value="Genomic_DNA"/>
</dbReference>
<sequence>MFFKTTLLLASAATALAASGTVGVTPHDMYSSSVGVLGCKINVKHVAYWPMPVDCNNICVQVSYAGRSLYLLRIDQSGGAYDISYGAWNWLYVGKQATEQPMQGGALSMTWKDVPAQNCASLMANGRLPLSAANSMNYLSSCLNQPSSWVAQNHELYNILNPTCTYGYDEVCTLNLAVSNQPTCPHQLGVPAVLTSDPVYDIQYGTGKLVKAT</sequence>
<evidence type="ECO:0008006" key="4">
    <source>
        <dbReference type="Google" id="ProtNLM"/>
    </source>
</evidence>
<organism evidence="2 3">
    <name type="scientific">Diplogelasinospora grovesii</name>
    <dbReference type="NCBI Taxonomy" id="303347"/>
    <lineage>
        <taxon>Eukaryota</taxon>
        <taxon>Fungi</taxon>
        <taxon>Dikarya</taxon>
        <taxon>Ascomycota</taxon>
        <taxon>Pezizomycotina</taxon>
        <taxon>Sordariomycetes</taxon>
        <taxon>Sordariomycetidae</taxon>
        <taxon>Sordariales</taxon>
        <taxon>Diplogelasinosporaceae</taxon>
        <taxon>Diplogelasinospora</taxon>
    </lineage>
</organism>
<gene>
    <name evidence="2" type="ORF">QBC46DRAFT_265164</name>
</gene>
<dbReference type="Proteomes" id="UP001303473">
    <property type="component" value="Unassembled WGS sequence"/>
</dbReference>